<feature type="domain" description="Peptidase S8/S53" evidence="6">
    <location>
        <begin position="297"/>
        <end position="613"/>
    </location>
</feature>
<keyword evidence="4" id="KW-0720">Serine protease</keyword>
<dbReference type="Proteomes" id="UP000235405">
    <property type="component" value="Unassembled WGS sequence"/>
</dbReference>
<evidence type="ECO:0000256" key="2">
    <source>
        <dbReference type="ARBA" id="ARBA00022670"/>
    </source>
</evidence>
<dbReference type="Pfam" id="PF00082">
    <property type="entry name" value="Peptidase_S8"/>
    <property type="match status" value="1"/>
</dbReference>
<dbReference type="GO" id="GO:0004252">
    <property type="term" value="F:serine-type endopeptidase activity"/>
    <property type="evidence" value="ECO:0007669"/>
    <property type="project" value="InterPro"/>
</dbReference>
<proteinExistence type="inferred from homology"/>
<dbReference type="Gene3D" id="3.40.50.200">
    <property type="entry name" value="Peptidase S8/S53 domain"/>
    <property type="match status" value="1"/>
</dbReference>
<sequence>MATNIHNKPHFFLQSSATSHNFTSPSKGGGGSQTVPTQDRAQQSRKLRGDLANVATSFSELKSSIADVNLEMGIGIQVEFVSHPDVNMAVTSLANAPQGIELHNVKTVQSDGKETVIATAFVPEGKLDFYEKKLVAYVEEKKNRNGQPIDNQRLIDSIKSIGPATFASIWSDDVELLPTDKEKLVWWEVWVSTPKKGTDTQQEYRSIISDFTKLAEKANLNVSTDTLRFPEHTVIQLQASQTQLEENTSLLCRVSEIRFPQVTADFFDSMDSVEQSDWTENALSRLRQPDNSDNLPYICIIDTGVNVQHPLLAPFADLSDQLTITDDQDPTDSHGHGTSMAGLAIWGDLTPVLASADIQQINHKLESVKTLNANGDNAGKSLGLITSDAIAEVELNNIERSRTFSMSLSSGKGTNRGRPSSWSSALDSLSVDYSGEGLSPRLFTICAGNAQIDSTMDYPEYNYRQEIHDPAQSWNAITVGAYTDKNTLSEPNGYTPLADRGNISPYSTTSLEWDRKNSPIKPEIVFEGGNVGRDDFGCSGLQDLQLLTTYKDFSQRHYQCTNATSSATALAARFTAQIQYQYGSFWPETIRALMVHSADWTDQMYTLIGASRTDRNILKTDMAKLIRKVGFGVPNLTKALNSAGNSLSLIVQDVMQPYTKPTGSSTAKTKDMHLHDLPWPIEELQRIGEADVELTVTLSYFIEPNPTSKNVLSKYSYASHQLRFDVKHPDESDSEFMRRVNAATEGDRPDSHSDSNWALGVTQRHRGSIHKDIWRGSAADLAARGKIAIYPASGWWKTRNSQQRVDSKARYSLVVSLSVPNVDVDIYSEVQQKIANMVTAPILVEV</sequence>
<feature type="region of interest" description="Disordered" evidence="5">
    <location>
        <begin position="1"/>
        <end position="44"/>
    </location>
</feature>
<protein>
    <recommendedName>
        <fullName evidence="6">Peptidase S8/S53 domain-containing protein</fullName>
    </recommendedName>
</protein>
<dbReference type="PANTHER" id="PTHR43806">
    <property type="entry name" value="PEPTIDASE S8"/>
    <property type="match status" value="1"/>
</dbReference>
<dbReference type="RefSeq" id="WP_102482422.1">
    <property type="nucleotide sequence ID" value="NZ_MCSW01000167.1"/>
</dbReference>
<evidence type="ECO:0000256" key="3">
    <source>
        <dbReference type="ARBA" id="ARBA00022801"/>
    </source>
</evidence>
<accession>A0A2N7CEW0</accession>
<gene>
    <name evidence="7" type="ORF">BCV19_00925</name>
</gene>
<evidence type="ECO:0000313" key="7">
    <source>
        <dbReference type="EMBL" id="PMF21689.1"/>
    </source>
</evidence>
<feature type="compositionally biased region" description="Polar residues" evidence="5">
    <location>
        <begin position="13"/>
        <end position="26"/>
    </location>
</feature>
<dbReference type="InterPro" id="IPR034074">
    <property type="entry name" value="Y4bN_pept_dom"/>
</dbReference>
<evidence type="ECO:0000256" key="5">
    <source>
        <dbReference type="SAM" id="MobiDB-lite"/>
    </source>
</evidence>
<dbReference type="SUPFAM" id="SSF52743">
    <property type="entry name" value="Subtilisin-like"/>
    <property type="match status" value="1"/>
</dbReference>
<name>A0A2N7CEW0_VIBSP</name>
<dbReference type="InterPro" id="IPR000209">
    <property type="entry name" value="Peptidase_S8/S53_dom"/>
</dbReference>
<keyword evidence="2" id="KW-0645">Protease</keyword>
<reference evidence="8" key="1">
    <citation type="submission" date="2016-07" db="EMBL/GenBank/DDBJ databases">
        <title>Nontailed viruses are major unrecognized killers of bacteria in the ocean.</title>
        <authorList>
            <person name="Kauffman K."/>
            <person name="Hussain F."/>
            <person name="Yang J."/>
            <person name="Arevalo P."/>
            <person name="Brown J."/>
            <person name="Cutler M."/>
            <person name="Kelly L."/>
            <person name="Polz M.F."/>
        </authorList>
    </citation>
    <scope>NUCLEOTIDE SEQUENCE [LARGE SCALE GENOMIC DNA]</scope>
    <source>
        <strain evidence="8">10N.286.54.F3</strain>
    </source>
</reference>
<comment type="similarity">
    <text evidence="1">Belongs to the peptidase S8 family.</text>
</comment>
<evidence type="ECO:0000259" key="6">
    <source>
        <dbReference type="Pfam" id="PF00082"/>
    </source>
</evidence>
<dbReference type="CDD" id="cd04847">
    <property type="entry name" value="Peptidases_S8_Subtilisin_like_2"/>
    <property type="match status" value="1"/>
</dbReference>
<comment type="caution">
    <text evidence="7">The sequence shown here is derived from an EMBL/GenBank/DDBJ whole genome shotgun (WGS) entry which is preliminary data.</text>
</comment>
<evidence type="ECO:0000256" key="1">
    <source>
        <dbReference type="ARBA" id="ARBA00011073"/>
    </source>
</evidence>
<dbReference type="InterPro" id="IPR036852">
    <property type="entry name" value="Peptidase_S8/S53_dom_sf"/>
</dbReference>
<keyword evidence="3" id="KW-0378">Hydrolase</keyword>
<dbReference type="AlphaFoldDB" id="A0A2N7CEW0"/>
<organism evidence="7 8">
    <name type="scientific">Vibrio splendidus</name>
    <dbReference type="NCBI Taxonomy" id="29497"/>
    <lineage>
        <taxon>Bacteria</taxon>
        <taxon>Pseudomonadati</taxon>
        <taxon>Pseudomonadota</taxon>
        <taxon>Gammaproteobacteria</taxon>
        <taxon>Vibrionales</taxon>
        <taxon>Vibrionaceae</taxon>
        <taxon>Vibrio</taxon>
    </lineage>
</organism>
<dbReference type="InterPro" id="IPR050131">
    <property type="entry name" value="Peptidase_S8_subtilisin-like"/>
</dbReference>
<evidence type="ECO:0000256" key="4">
    <source>
        <dbReference type="ARBA" id="ARBA00022825"/>
    </source>
</evidence>
<dbReference type="EMBL" id="MCSW01000167">
    <property type="protein sequence ID" value="PMF21689.1"/>
    <property type="molecule type" value="Genomic_DNA"/>
</dbReference>
<evidence type="ECO:0000313" key="8">
    <source>
        <dbReference type="Proteomes" id="UP000235405"/>
    </source>
</evidence>
<dbReference type="PANTHER" id="PTHR43806:SF11">
    <property type="entry name" value="CEREVISIN-RELATED"/>
    <property type="match status" value="1"/>
</dbReference>
<dbReference type="GO" id="GO:0006508">
    <property type="term" value="P:proteolysis"/>
    <property type="evidence" value="ECO:0007669"/>
    <property type="project" value="UniProtKB-KW"/>
</dbReference>